<dbReference type="EMBL" id="BMLB01000005">
    <property type="protein sequence ID" value="GGK74091.1"/>
    <property type="molecule type" value="Genomic_DNA"/>
</dbReference>
<reference evidence="9" key="1">
    <citation type="journal article" date="2019" name="Int. J. Syst. Evol. Microbiol.">
        <title>The Global Catalogue of Microorganisms (GCM) 10K type strain sequencing project: providing services to taxonomists for standard genome sequencing and annotation.</title>
        <authorList>
            <consortium name="The Broad Institute Genomics Platform"/>
            <consortium name="The Broad Institute Genome Sequencing Center for Infectious Disease"/>
            <person name="Wu L."/>
            <person name="Ma J."/>
        </authorList>
    </citation>
    <scope>NUCLEOTIDE SEQUENCE [LARGE SCALE GENOMIC DNA]</scope>
    <source>
        <strain evidence="9">CGMCC 1.5362</strain>
    </source>
</reference>
<evidence type="ECO:0000256" key="3">
    <source>
        <dbReference type="ARBA" id="ARBA00022722"/>
    </source>
</evidence>
<protein>
    <recommendedName>
        <fullName evidence="5">Putative pre-16S rRNA nuclease</fullName>
        <ecNumber evidence="5">3.1.-.-</ecNumber>
    </recommendedName>
</protein>
<dbReference type="InterPro" id="IPR006641">
    <property type="entry name" value="YqgF/RNaseH-like_dom"/>
</dbReference>
<sequence length="186" mass="19551">MSDRPAGPGGEDTAARAAPARGGETATGVLLGVDVGEARVGLAASDAVGLLAHPVATLARDHARGSDLDEIAEEVSTRGAVGVVVGLPRTLSGQEGLAARRARDYADSLQRRLEVPVRLYDERLTTVDAHRNLHRSGVRSRDQRVVVDQAAAVLILQAVLDARRAGRPAGVPLRARKPRTRRSGPT</sequence>
<name>A0ABQ2FAC0_9MICO</name>
<keyword evidence="9" id="KW-1185">Reference proteome</keyword>
<organism evidence="8 9">
    <name type="scientific">Ornithinimicrobium pekingense</name>
    <dbReference type="NCBI Taxonomy" id="384677"/>
    <lineage>
        <taxon>Bacteria</taxon>
        <taxon>Bacillati</taxon>
        <taxon>Actinomycetota</taxon>
        <taxon>Actinomycetes</taxon>
        <taxon>Micrococcales</taxon>
        <taxon>Ornithinimicrobiaceae</taxon>
        <taxon>Ornithinimicrobium</taxon>
    </lineage>
</organism>
<dbReference type="Gene3D" id="3.30.420.140">
    <property type="entry name" value="YqgF/RNase H-like domain"/>
    <property type="match status" value="1"/>
</dbReference>
<evidence type="ECO:0000256" key="2">
    <source>
        <dbReference type="ARBA" id="ARBA00022517"/>
    </source>
</evidence>
<dbReference type="Pfam" id="PF03652">
    <property type="entry name" value="RuvX"/>
    <property type="match status" value="1"/>
</dbReference>
<dbReference type="CDD" id="cd16964">
    <property type="entry name" value="YqgF"/>
    <property type="match status" value="1"/>
</dbReference>
<evidence type="ECO:0000313" key="9">
    <source>
        <dbReference type="Proteomes" id="UP000662111"/>
    </source>
</evidence>
<evidence type="ECO:0000256" key="4">
    <source>
        <dbReference type="ARBA" id="ARBA00022801"/>
    </source>
</evidence>
<dbReference type="InterPro" id="IPR037027">
    <property type="entry name" value="YqgF/RNaseH-like_dom_sf"/>
</dbReference>
<feature type="region of interest" description="Disordered" evidence="6">
    <location>
        <begin position="1"/>
        <end position="21"/>
    </location>
</feature>
<comment type="subcellular location">
    <subcellularLocation>
        <location evidence="5">Cytoplasm</location>
    </subcellularLocation>
</comment>
<dbReference type="PANTHER" id="PTHR33317">
    <property type="entry name" value="POLYNUCLEOTIDYL TRANSFERASE, RIBONUCLEASE H-LIKE SUPERFAMILY PROTEIN"/>
    <property type="match status" value="1"/>
</dbReference>
<feature type="domain" description="YqgF/RNase H-like" evidence="7">
    <location>
        <begin position="28"/>
        <end position="129"/>
    </location>
</feature>
<gene>
    <name evidence="8" type="ORF">GCM10011509_23410</name>
</gene>
<evidence type="ECO:0000259" key="7">
    <source>
        <dbReference type="SMART" id="SM00732"/>
    </source>
</evidence>
<keyword evidence="4 5" id="KW-0378">Hydrolase</keyword>
<keyword evidence="1 5" id="KW-0963">Cytoplasm</keyword>
<proteinExistence type="inferred from homology"/>
<accession>A0ABQ2FAC0</accession>
<evidence type="ECO:0000256" key="6">
    <source>
        <dbReference type="SAM" id="MobiDB-lite"/>
    </source>
</evidence>
<evidence type="ECO:0000313" key="8">
    <source>
        <dbReference type="EMBL" id="GGK74091.1"/>
    </source>
</evidence>
<dbReference type="InterPro" id="IPR005227">
    <property type="entry name" value="YqgF"/>
</dbReference>
<comment type="caution">
    <text evidence="8">The sequence shown here is derived from an EMBL/GenBank/DDBJ whole genome shotgun (WGS) entry which is preliminary data.</text>
</comment>
<comment type="function">
    <text evidence="5">Could be a nuclease involved in processing of the 5'-end of pre-16S rRNA.</text>
</comment>
<evidence type="ECO:0000256" key="5">
    <source>
        <dbReference type="HAMAP-Rule" id="MF_00651"/>
    </source>
</evidence>
<keyword evidence="2 5" id="KW-0690">Ribosome biogenesis</keyword>
<dbReference type="EC" id="3.1.-.-" evidence="5"/>
<dbReference type="PANTHER" id="PTHR33317:SF4">
    <property type="entry name" value="POLYNUCLEOTIDYL TRANSFERASE, RIBONUCLEASE H-LIKE SUPERFAMILY PROTEIN"/>
    <property type="match status" value="1"/>
</dbReference>
<dbReference type="SUPFAM" id="SSF53098">
    <property type="entry name" value="Ribonuclease H-like"/>
    <property type="match status" value="1"/>
</dbReference>
<dbReference type="NCBIfam" id="TIGR00250">
    <property type="entry name" value="RNAse_H_YqgF"/>
    <property type="match status" value="1"/>
</dbReference>
<comment type="similarity">
    <text evidence="5">Belongs to the YqgF HJR family.</text>
</comment>
<evidence type="ECO:0000256" key="1">
    <source>
        <dbReference type="ARBA" id="ARBA00022490"/>
    </source>
</evidence>
<dbReference type="SMART" id="SM00732">
    <property type="entry name" value="YqgFc"/>
    <property type="match status" value="1"/>
</dbReference>
<dbReference type="HAMAP" id="MF_00651">
    <property type="entry name" value="Nuclease_YqgF"/>
    <property type="match status" value="1"/>
</dbReference>
<dbReference type="InterPro" id="IPR012337">
    <property type="entry name" value="RNaseH-like_sf"/>
</dbReference>
<dbReference type="Proteomes" id="UP000662111">
    <property type="component" value="Unassembled WGS sequence"/>
</dbReference>
<keyword evidence="3 5" id="KW-0540">Nuclease</keyword>